<dbReference type="Pfam" id="PF01011">
    <property type="entry name" value="PQQ"/>
    <property type="match status" value="2"/>
</dbReference>
<evidence type="ECO:0000256" key="6">
    <source>
        <dbReference type="ARBA" id="ARBA00022729"/>
    </source>
</evidence>
<evidence type="ECO:0000256" key="5">
    <source>
        <dbReference type="ARBA" id="ARBA00022723"/>
    </source>
</evidence>
<protein>
    <submittedName>
        <fullName evidence="15">PQQ-dependent dehydrogenase, methanol/ethanol family</fullName>
    </submittedName>
</protein>
<dbReference type="Proteomes" id="UP001595828">
    <property type="component" value="Unassembled WGS sequence"/>
</dbReference>
<sequence length="710" mass="75160">MSGTSTTASASGGVDDAMLVAADANQGEWLSYGRTYDEQRFSPLTAVNDTNVGQLGLAWSADMDTARGQEATPLMHDGKLYVSTAWSMVKAYDATTGKLLWSYDPKVPREVLVNVCCDAVNRGVAIYDGKIYVGTLAGHLVALDAKTGAVVWDKKTTPEGSPMVITGAPRIVKGKVLIGSAGAEYITRGYLAAYDAKTGNEAWRFYTVPGDPSKPFEGKHLEAAAKTWAGEWWKRGGGGTVWDSITYDPTTNLVYFGTANAEPWNPAARGSEGGDSLYTASIVAVNPDTGEYVWHYQETPEDRWDFDSNQQIIAATIQWNGAPRRVLMHAPKNGFFYILDAKTGQFLSGKPFAVVTWASGLDPVTGRPNVNPAAKYEQTGKPWIGMPGAIGAHSWTPMSYSPKTGLVYIPANQAAQPYNAAAKDWKPSKLGFQLGLDSAKMGLPADPAARAAALAGSTGSLIAWDPIAGKPRWTVQYAGPTNGGTLATAGNLVFQGTAGGEFRAYSADAGKLLWKFPVQTGVLAAPMTYAIGNEQYVAILVGWGGVWDVSPGLLASKSGSTRNISRLLVFKLGAKGTLPAAPPESQRVLDPPPFTGTEAQVSDGAMHYQNSCSVCHGDSAVAGGLNPDLRHSAALSNPQLWQQIVHDGVLKDMGMVGWAANFSSEQIENIRQYVIKRANEDKALEGKAAPGAVTSATPKPGATSSGKPAG</sequence>
<evidence type="ECO:0000256" key="2">
    <source>
        <dbReference type="ARBA" id="ARBA00001931"/>
    </source>
</evidence>
<dbReference type="InterPro" id="IPR009056">
    <property type="entry name" value="Cyt_c-like_dom"/>
</dbReference>
<dbReference type="SUPFAM" id="SSF50998">
    <property type="entry name" value="Quinoprotein alcohol dehydrogenase-like"/>
    <property type="match status" value="1"/>
</dbReference>
<keyword evidence="16" id="KW-1185">Reference proteome</keyword>
<dbReference type="InterPro" id="IPR018391">
    <property type="entry name" value="PQQ_b-propeller_rpt"/>
</dbReference>
<dbReference type="NCBIfam" id="TIGR03075">
    <property type="entry name" value="PQQ_enz_alc_DH"/>
    <property type="match status" value="1"/>
</dbReference>
<dbReference type="InterPro" id="IPR036909">
    <property type="entry name" value="Cyt_c-like_dom_sf"/>
</dbReference>
<keyword evidence="8" id="KW-0634">PQQ</keyword>
<dbReference type="InterPro" id="IPR017512">
    <property type="entry name" value="PQQ_MeOH/EtOH_DH"/>
</dbReference>
<dbReference type="RefSeq" id="WP_379539708.1">
    <property type="nucleotide sequence ID" value="NZ_JBHSDR010000008.1"/>
</dbReference>
<dbReference type="SMART" id="SM00564">
    <property type="entry name" value="PQQ"/>
    <property type="match status" value="5"/>
</dbReference>
<gene>
    <name evidence="15" type="ORF">ACFO0A_14210</name>
</gene>
<dbReference type="Gene3D" id="2.140.10.10">
    <property type="entry name" value="Quinoprotein alcohol dehydrogenase-like superfamily"/>
    <property type="match status" value="1"/>
</dbReference>
<dbReference type="PROSITE" id="PS51007">
    <property type="entry name" value="CYTC"/>
    <property type="match status" value="1"/>
</dbReference>
<feature type="domain" description="Cytochrome c" evidence="14">
    <location>
        <begin position="599"/>
        <end position="678"/>
    </location>
</feature>
<keyword evidence="7" id="KW-0106">Calcium</keyword>
<comment type="similarity">
    <text evidence="3">Belongs to the bacterial PQQ dehydrogenase family.</text>
</comment>
<feature type="region of interest" description="Disordered" evidence="13">
    <location>
        <begin position="685"/>
        <end position="710"/>
    </location>
</feature>
<keyword evidence="6" id="KW-0732">Signal</keyword>
<name>A0ABV8RS30_9SPHN</name>
<evidence type="ECO:0000256" key="8">
    <source>
        <dbReference type="ARBA" id="ARBA00022891"/>
    </source>
</evidence>
<evidence type="ECO:0000256" key="1">
    <source>
        <dbReference type="ARBA" id="ARBA00001913"/>
    </source>
</evidence>
<evidence type="ECO:0000259" key="14">
    <source>
        <dbReference type="PROSITE" id="PS51007"/>
    </source>
</evidence>
<dbReference type="SUPFAM" id="SSF46626">
    <property type="entry name" value="Cytochrome c"/>
    <property type="match status" value="1"/>
</dbReference>
<comment type="cofactor">
    <cofactor evidence="1">
        <name>Ca(2+)</name>
        <dbReference type="ChEBI" id="CHEBI:29108"/>
    </cofactor>
</comment>
<comment type="caution">
    <text evidence="15">The sequence shown here is derived from an EMBL/GenBank/DDBJ whole genome shotgun (WGS) entry which is preliminary data.</text>
</comment>
<accession>A0ABV8RS30</accession>
<dbReference type="Pfam" id="PF13442">
    <property type="entry name" value="Cytochrome_CBB3"/>
    <property type="match status" value="1"/>
</dbReference>
<evidence type="ECO:0000256" key="3">
    <source>
        <dbReference type="ARBA" id="ARBA00008156"/>
    </source>
</evidence>
<dbReference type="CDD" id="cd10279">
    <property type="entry name" value="PQQ_ADH_II"/>
    <property type="match status" value="1"/>
</dbReference>
<evidence type="ECO:0000256" key="4">
    <source>
        <dbReference type="ARBA" id="ARBA00022617"/>
    </source>
</evidence>
<keyword evidence="11" id="KW-1015">Disulfide bond</keyword>
<evidence type="ECO:0000313" key="15">
    <source>
        <dbReference type="EMBL" id="MFC4296208.1"/>
    </source>
</evidence>
<dbReference type="InterPro" id="IPR002372">
    <property type="entry name" value="PQQ_rpt_dom"/>
</dbReference>
<evidence type="ECO:0000256" key="7">
    <source>
        <dbReference type="ARBA" id="ARBA00022837"/>
    </source>
</evidence>
<keyword evidence="10 12" id="KW-0408">Iron</keyword>
<comment type="cofactor">
    <cofactor evidence="2">
        <name>pyrroloquinoline quinone</name>
        <dbReference type="ChEBI" id="CHEBI:58442"/>
    </cofactor>
</comment>
<dbReference type="EMBL" id="JBHSDR010000008">
    <property type="protein sequence ID" value="MFC4296208.1"/>
    <property type="molecule type" value="Genomic_DNA"/>
</dbReference>
<evidence type="ECO:0000313" key="16">
    <source>
        <dbReference type="Proteomes" id="UP001595828"/>
    </source>
</evidence>
<evidence type="ECO:0000256" key="13">
    <source>
        <dbReference type="SAM" id="MobiDB-lite"/>
    </source>
</evidence>
<evidence type="ECO:0000256" key="9">
    <source>
        <dbReference type="ARBA" id="ARBA00023002"/>
    </source>
</evidence>
<organism evidence="15 16">
    <name type="scientific">Novosphingobium tardum</name>
    <dbReference type="NCBI Taxonomy" id="1538021"/>
    <lineage>
        <taxon>Bacteria</taxon>
        <taxon>Pseudomonadati</taxon>
        <taxon>Pseudomonadota</taxon>
        <taxon>Alphaproteobacteria</taxon>
        <taxon>Sphingomonadales</taxon>
        <taxon>Sphingomonadaceae</taxon>
        <taxon>Novosphingobium</taxon>
    </lineage>
</organism>
<dbReference type="InterPro" id="IPR011047">
    <property type="entry name" value="Quinoprotein_ADH-like_sf"/>
</dbReference>
<reference evidence="16" key="1">
    <citation type="journal article" date="2019" name="Int. J. Syst. Evol. Microbiol.">
        <title>The Global Catalogue of Microorganisms (GCM) 10K type strain sequencing project: providing services to taxonomists for standard genome sequencing and annotation.</title>
        <authorList>
            <consortium name="The Broad Institute Genomics Platform"/>
            <consortium name="The Broad Institute Genome Sequencing Center for Infectious Disease"/>
            <person name="Wu L."/>
            <person name="Ma J."/>
        </authorList>
    </citation>
    <scope>NUCLEOTIDE SEQUENCE [LARGE SCALE GENOMIC DNA]</scope>
    <source>
        <strain evidence="16">CGMCC 1.12989</strain>
    </source>
</reference>
<evidence type="ECO:0000256" key="12">
    <source>
        <dbReference type="PROSITE-ProRule" id="PRU00433"/>
    </source>
</evidence>
<feature type="compositionally biased region" description="Polar residues" evidence="13">
    <location>
        <begin position="694"/>
        <end position="710"/>
    </location>
</feature>
<proteinExistence type="inferred from homology"/>
<dbReference type="Gene3D" id="1.10.760.10">
    <property type="entry name" value="Cytochrome c-like domain"/>
    <property type="match status" value="1"/>
</dbReference>
<evidence type="ECO:0000256" key="10">
    <source>
        <dbReference type="ARBA" id="ARBA00023004"/>
    </source>
</evidence>
<dbReference type="PANTHER" id="PTHR32303">
    <property type="entry name" value="QUINOPROTEIN ALCOHOL DEHYDROGENASE (CYTOCHROME C)"/>
    <property type="match status" value="1"/>
</dbReference>
<evidence type="ECO:0000256" key="11">
    <source>
        <dbReference type="ARBA" id="ARBA00023157"/>
    </source>
</evidence>
<keyword evidence="5 12" id="KW-0479">Metal-binding</keyword>
<keyword evidence="9" id="KW-0560">Oxidoreductase</keyword>
<keyword evidence="4 12" id="KW-0349">Heme</keyword>